<dbReference type="PROSITE" id="PS51257">
    <property type="entry name" value="PROKAR_LIPOPROTEIN"/>
    <property type="match status" value="1"/>
</dbReference>
<protein>
    <submittedName>
        <fullName evidence="4">Extracellular solute-binding protein</fullName>
    </submittedName>
</protein>
<dbReference type="PANTHER" id="PTHR43649">
    <property type="entry name" value="ARABINOSE-BINDING PROTEIN-RELATED"/>
    <property type="match status" value="1"/>
</dbReference>
<sequence length="429" mass="46567">MRKPVFACMSVLMALPLVVSGCGTTSASGKGSDSGKITLTIEFQRLSTDDQWANWMQDNIKLFEQAHPNVTFNVTDNASSNTYLTKVTSQMAAGTTADIFEGWTSNRMQEFVNSGRVLDITSYLKSNATLNSEVMKTVLPATTFNGKVYGLPTTLDSEVVFYNKDIFQKYGLQVPKTYNDLLNIIKTLKTHNITPISMSNQESFNGAIPLQMIEERIGGLDSYQGLVDGSIPWTSQPVLQASSQIQQLIHMGAFNANPNSTSSDQSIAALQAGQAAMYINGTWDIQQLTGKNMNFGAFNFPSISGGKGSANDLIELPNDALYISSHAKNQSTAEEFLAFCLSKPRQLAEAKANQLIATNTTLPSGTMSPLAVEVHQLQSAATGSMFPFDLPLGTNMGEQFDNATQLLYTGQSPNTVFENFENLVKSSAN</sequence>
<organism evidence="4 5">
    <name type="scientific">Alicyclobacillus fastidiosus</name>
    <dbReference type="NCBI Taxonomy" id="392011"/>
    <lineage>
        <taxon>Bacteria</taxon>
        <taxon>Bacillati</taxon>
        <taxon>Bacillota</taxon>
        <taxon>Bacilli</taxon>
        <taxon>Bacillales</taxon>
        <taxon>Alicyclobacillaceae</taxon>
        <taxon>Alicyclobacillus</taxon>
    </lineage>
</organism>
<dbReference type="Pfam" id="PF01547">
    <property type="entry name" value="SBP_bac_1"/>
    <property type="match status" value="1"/>
</dbReference>
<dbReference type="RefSeq" id="WP_275473260.1">
    <property type="nucleotide sequence ID" value="NZ_CP162940.1"/>
</dbReference>
<dbReference type="InterPro" id="IPR006059">
    <property type="entry name" value="SBP"/>
</dbReference>
<evidence type="ECO:0000256" key="2">
    <source>
        <dbReference type="ARBA" id="ARBA00022448"/>
    </source>
</evidence>
<dbReference type="PANTHER" id="PTHR43649:SF29">
    <property type="entry name" value="OSMOPROTECTIVE COMPOUNDS-BINDING PROTEIN GGTB"/>
    <property type="match status" value="1"/>
</dbReference>
<evidence type="ECO:0000313" key="4">
    <source>
        <dbReference type="EMBL" id="MFB5192437.1"/>
    </source>
</evidence>
<accession>A0ABV5AL88</accession>
<dbReference type="SUPFAM" id="SSF53850">
    <property type="entry name" value="Periplasmic binding protein-like II"/>
    <property type="match status" value="1"/>
</dbReference>
<dbReference type="Proteomes" id="UP001579974">
    <property type="component" value="Unassembled WGS sequence"/>
</dbReference>
<dbReference type="InterPro" id="IPR050490">
    <property type="entry name" value="Bact_solute-bd_prot1"/>
</dbReference>
<evidence type="ECO:0000256" key="1">
    <source>
        <dbReference type="ARBA" id="ARBA00008520"/>
    </source>
</evidence>
<comment type="similarity">
    <text evidence="1">Belongs to the bacterial solute-binding protein 1 family.</text>
</comment>
<dbReference type="Gene3D" id="3.40.190.10">
    <property type="entry name" value="Periplasmic binding protein-like II"/>
    <property type="match status" value="2"/>
</dbReference>
<reference evidence="4 5" key="1">
    <citation type="journal article" date="2024" name="Int. J. Mol. Sci.">
        <title>Exploration of Alicyclobacillus spp. Genome in Search of Antibiotic Resistance.</title>
        <authorList>
            <person name="Bucka-Kolendo J."/>
            <person name="Kiousi D.E."/>
            <person name="Dekowska A."/>
            <person name="Mikolajczuk-Szczyrba A."/>
            <person name="Karadedos D.M."/>
            <person name="Michael P."/>
            <person name="Galanis A."/>
            <person name="Sokolowska B."/>
        </authorList>
    </citation>
    <scope>NUCLEOTIDE SEQUENCE [LARGE SCALE GENOMIC DNA]</scope>
    <source>
        <strain evidence="4 5">KKP 3000</strain>
    </source>
</reference>
<name>A0ABV5AL88_9BACL</name>
<evidence type="ECO:0000256" key="3">
    <source>
        <dbReference type="SAM" id="SignalP"/>
    </source>
</evidence>
<feature type="chain" id="PRO_5045454731" evidence="3">
    <location>
        <begin position="28"/>
        <end position="429"/>
    </location>
</feature>
<dbReference type="EMBL" id="JBDXSU010000022">
    <property type="protein sequence ID" value="MFB5192437.1"/>
    <property type="molecule type" value="Genomic_DNA"/>
</dbReference>
<keyword evidence="3" id="KW-0732">Signal</keyword>
<feature type="signal peptide" evidence="3">
    <location>
        <begin position="1"/>
        <end position="27"/>
    </location>
</feature>
<evidence type="ECO:0000313" key="5">
    <source>
        <dbReference type="Proteomes" id="UP001579974"/>
    </source>
</evidence>
<proteinExistence type="inferred from homology"/>
<gene>
    <name evidence="4" type="ORF">KKP3000_001640</name>
</gene>
<keyword evidence="5" id="KW-1185">Reference proteome</keyword>
<comment type="caution">
    <text evidence="4">The sequence shown here is derived from an EMBL/GenBank/DDBJ whole genome shotgun (WGS) entry which is preliminary data.</text>
</comment>
<keyword evidence="2" id="KW-0813">Transport</keyword>